<gene>
    <name evidence="1" type="ORF">EB796_010394</name>
</gene>
<dbReference type="Gene3D" id="1.25.10.10">
    <property type="entry name" value="Leucine-rich Repeat Variant"/>
    <property type="match status" value="1"/>
</dbReference>
<organism evidence="1 2">
    <name type="scientific">Bugula neritina</name>
    <name type="common">Brown bryozoan</name>
    <name type="synonym">Sertularia neritina</name>
    <dbReference type="NCBI Taxonomy" id="10212"/>
    <lineage>
        <taxon>Eukaryota</taxon>
        <taxon>Metazoa</taxon>
        <taxon>Spiralia</taxon>
        <taxon>Lophotrochozoa</taxon>
        <taxon>Bryozoa</taxon>
        <taxon>Gymnolaemata</taxon>
        <taxon>Cheilostomatida</taxon>
        <taxon>Flustrina</taxon>
        <taxon>Buguloidea</taxon>
        <taxon>Bugulidae</taxon>
        <taxon>Bugula</taxon>
    </lineage>
</organism>
<sequence length="145" mass="16338">MSCHIADENLKLVSELECVTHLMTAVQTHIKHAKVVKNACMALTCLVEPDEESAYKVLNNPQADGTAIAGIPIIISAYHQHKDNADVVENICSLFMELSEYKDIFSEMEDLKCEKVLADVMRRFKENRDIMIPCQATLAKFSHNE</sequence>
<proteinExistence type="predicted"/>
<comment type="caution">
    <text evidence="1">The sequence shown here is derived from an EMBL/GenBank/DDBJ whole genome shotgun (WGS) entry which is preliminary data.</text>
</comment>
<protein>
    <submittedName>
        <fullName evidence="1">STKLD1</fullName>
    </submittedName>
</protein>
<keyword evidence="2" id="KW-1185">Reference proteome</keyword>
<dbReference type="SUPFAM" id="SSF48371">
    <property type="entry name" value="ARM repeat"/>
    <property type="match status" value="1"/>
</dbReference>
<dbReference type="OrthoDB" id="248923at2759"/>
<evidence type="ECO:0000313" key="2">
    <source>
        <dbReference type="Proteomes" id="UP000593567"/>
    </source>
</evidence>
<accession>A0A7J7K141</accession>
<reference evidence="1" key="1">
    <citation type="submission" date="2020-06" db="EMBL/GenBank/DDBJ databases">
        <title>Draft genome of Bugula neritina, a colonial animal packing powerful symbionts and potential medicines.</title>
        <authorList>
            <person name="Rayko M."/>
        </authorList>
    </citation>
    <scope>NUCLEOTIDE SEQUENCE [LARGE SCALE GENOMIC DNA]</scope>
    <source>
        <strain evidence="1">Kwan_BN1</strain>
    </source>
</reference>
<dbReference type="EMBL" id="VXIV02001628">
    <property type="protein sequence ID" value="KAF6031306.1"/>
    <property type="molecule type" value="Genomic_DNA"/>
</dbReference>
<dbReference type="InterPro" id="IPR016024">
    <property type="entry name" value="ARM-type_fold"/>
</dbReference>
<evidence type="ECO:0000313" key="1">
    <source>
        <dbReference type="EMBL" id="KAF6031306.1"/>
    </source>
</evidence>
<dbReference type="InterPro" id="IPR011989">
    <property type="entry name" value="ARM-like"/>
</dbReference>
<dbReference type="AlphaFoldDB" id="A0A7J7K141"/>
<name>A0A7J7K141_BUGNE</name>
<dbReference type="Proteomes" id="UP000593567">
    <property type="component" value="Unassembled WGS sequence"/>
</dbReference>